<sequence length="272" mass="31184">MSSKARKTKRSRKEAEIETAAEDTMAPKAGAESGQAPAVSVADRLQKLKELRKRMDESANANRQEVFAEHQRQKTNPKFIAKIEKKTLEAERLQARLDAADRGEDYERSRFWGYSAEAAEKWEAREEERIKRSEIGFTDFNQVAEKKYNKNINKLKPNLGIYETQKKSYEAGLANEPSLELAVASQVSKDGRTIRFNAIHPKPSSEAVDRLVSHVKDEIAERAKFSKTRPVKEEDDVTYINDRNAHFNRKISRAFDKYTKEIKDSFERGTAL</sequence>
<dbReference type="Proteomes" id="UP001165960">
    <property type="component" value="Unassembled WGS sequence"/>
</dbReference>
<proteinExistence type="predicted"/>
<name>A0ACC2SRY9_9FUNG</name>
<reference evidence="1" key="1">
    <citation type="submission" date="2022-04" db="EMBL/GenBank/DDBJ databases">
        <title>Genome of the entomopathogenic fungus Entomophthora muscae.</title>
        <authorList>
            <person name="Elya C."/>
            <person name="Lovett B.R."/>
            <person name="Lee E."/>
            <person name="Macias A.M."/>
            <person name="Hajek A.E."/>
            <person name="De Bivort B.L."/>
            <person name="Kasson M.T."/>
            <person name="De Fine Licht H.H."/>
            <person name="Stajich J.E."/>
        </authorList>
    </citation>
    <scope>NUCLEOTIDE SEQUENCE</scope>
    <source>
        <strain evidence="1">Berkeley</strain>
    </source>
</reference>
<accession>A0ACC2SRY9</accession>
<keyword evidence="2" id="KW-1185">Reference proteome</keyword>
<organism evidence="1 2">
    <name type="scientific">Entomophthora muscae</name>
    <dbReference type="NCBI Taxonomy" id="34485"/>
    <lineage>
        <taxon>Eukaryota</taxon>
        <taxon>Fungi</taxon>
        <taxon>Fungi incertae sedis</taxon>
        <taxon>Zoopagomycota</taxon>
        <taxon>Entomophthoromycotina</taxon>
        <taxon>Entomophthoromycetes</taxon>
        <taxon>Entomophthorales</taxon>
        <taxon>Entomophthoraceae</taxon>
        <taxon>Entomophthora</taxon>
    </lineage>
</organism>
<comment type="caution">
    <text evidence="1">The sequence shown here is derived from an EMBL/GenBank/DDBJ whole genome shotgun (WGS) entry which is preliminary data.</text>
</comment>
<gene>
    <name evidence="1" type="primary">syf2_2</name>
    <name evidence="1" type="ORF">DSO57_1025700</name>
</gene>
<protein>
    <submittedName>
        <fullName evidence="1">Pre-mRNA-splicing factor SYF2</fullName>
    </submittedName>
</protein>
<evidence type="ECO:0000313" key="1">
    <source>
        <dbReference type="EMBL" id="KAJ9064877.1"/>
    </source>
</evidence>
<dbReference type="EMBL" id="QTSX02004406">
    <property type="protein sequence ID" value="KAJ9064877.1"/>
    <property type="molecule type" value="Genomic_DNA"/>
</dbReference>
<evidence type="ECO:0000313" key="2">
    <source>
        <dbReference type="Proteomes" id="UP001165960"/>
    </source>
</evidence>